<dbReference type="InterPro" id="IPR012135">
    <property type="entry name" value="Dihydroorotate_DH_1_2"/>
</dbReference>
<feature type="binding site" evidence="9">
    <location>
        <position position="44"/>
    </location>
    <ligand>
        <name>substrate</name>
    </ligand>
</feature>
<dbReference type="FunFam" id="3.20.20.70:FF:000027">
    <property type="entry name" value="Dihydropyrimidine dehydrogenase [NADP(+)]"/>
    <property type="match status" value="1"/>
</dbReference>
<dbReference type="HAMAP" id="MF_00224">
    <property type="entry name" value="DHO_dh_type1"/>
    <property type="match status" value="1"/>
</dbReference>
<comment type="subcellular location">
    <subcellularLocation>
        <location evidence="1 9">Cytoplasm</location>
    </subcellularLocation>
</comment>
<keyword evidence="4 9" id="KW-0963">Cytoplasm</keyword>
<feature type="binding site" evidence="9">
    <location>
        <position position="20"/>
    </location>
    <ligand>
        <name>FMN</name>
        <dbReference type="ChEBI" id="CHEBI:58210"/>
    </ligand>
</feature>
<dbReference type="PANTHER" id="PTHR48109:SF1">
    <property type="entry name" value="DIHYDROOROTATE DEHYDROGENASE (FUMARATE)"/>
    <property type="match status" value="1"/>
</dbReference>
<dbReference type="GO" id="GO:0044205">
    <property type="term" value="P:'de novo' UMP biosynthetic process"/>
    <property type="evidence" value="ECO:0007669"/>
    <property type="project" value="UniProtKB-UniRule"/>
</dbReference>
<comment type="function">
    <text evidence="9">Catalyzes the conversion of dihydroorotate to orotate.</text>
</comment>
<proteinExistence type="inferred from homology"/>
<dbReference type="PIRSF" id="PIRSF000164">
    <property type="entry name" value="DHO_oxidase"/>
    <property type="match status" value="1"/>
</dbReference>
<dbReference type="EMBL" id="DVLF01000176">
    <property type="protein sequence ID" value="HIT50485.1"/>
    <property type="molecule type" value="Genomic_DNA"/>
</dbReference>
<feature type="active site" description="Nucleophile" evidence="9">
    <location>
        <position position="130"/>
    </location>
</feature>
<dbReference type="InterPro" id="IPR024920">
    <property type="entry name" value="Dihydroorotate_DH_1"/>
</dbReference>
<evidence type="ECO:0000256" key="3">
    <source>
        <dbReference type="ARBA" id="ARBA00008008"/>
    </source>
</evidence>
<dbReference type="GO" id="GO:0006207">
    <property type="term" value="P:'de novo' pyrimidine nucleobase biosynthetic process"/>
    <property type="evidence" value="ECO:0007669"/>
    <property type="project" value="InterPro"/>
</dbReference>
<dbReference type="InterPro" id="IPR005720">
    <property type="entry name" value="Dihydroorotate_DH_cat"/>
</dbReference>
<name>A0A9D1GRK7_9MOLU</name>
<evidence type="ECO:0000256" key="7">
    <source>
        <dbReference type="ARBA" id="ARBA00022975"/>
    </source>
</evidence>
<feature type="binding site" evidence="9">
    <location>
        <position position="99"/>
    </location>
    <ligand>
        <name>FMN</name>
        <dbReference type="ChEBI" id="CHEBI:58210"/>
    </ligand>
</feature>
<comment type="catalytic activity">
    <reaction evidence="9">
        <text>(S)-dihydroorotate + A = orotate + AH2</text>
        <dbReference type="Rhea" id="RHEA:18073"/>
        <dbReference type="ChEBI" id="CHEBI:13193"/>
        <dbReference type="ChEBI" id="CHEBI:17499"/>
        <dbReference type="ChEBI" id="CHEBI:30839"/>
        <dbReference type="ChEBI" id="CHEBI:30864"/>
    </reaction>
</comment>
<dbReference type="AlphaFoldDB" id="A0A9D1GRK7"/>
<dbReference type="NCBIfam" id="TIGR01037">
    <property type="entry name" value="pyrD_sub1_fam"/>
    <property type="match status" value="1"/>
</dbReference>
<dbReference type="Pfam" id="PF01180">
    <property type="entry name" value="DHO_dh"/>
    <property type="match status" value="1"/>
</dbReference>
<reference evidence="11" key="1">
    <citation type="submission" date="2020-10" db="EMBL/GenBank/DDBJ databases">
        <authorList>
            <person name="Gilroy R."/>
        </authorList>
    </citation>
    <scope>NUCLEOTIDE SEQUENCE</scope>
    <source>
        <strain evidence="11">ChiW17-6978</strain>
    </source>
</reference>
<feature type="binding site" evidence="9">
    <location>
        <begin position="192"/>
        <end position="193"/>
    </location>
    <ligand>
        <name>substrate</name>
    </ligand>
</feature>
<dbReference type="InterPro" id="IPR033888">
    <property type="entry name" value="DHOD_1B"/>
</dbReference>
<feature type="binding site" evidence="9">
    <location>
        <position position="127"/>
    </location>
    <ligand>
        <name>FMN</name>
        <dbReference type="ChEBI" id="CHEBI:58210"/>
    </ligand>
</feature>
<reference evidence="11" key="2">
    <citation type="journal article" date="2021" name="PeerJ">
        <title>Extensive microbial diversity within the chicken gut microbiome revealed by metagenomics and culture.</title>
        <authorList>
            <person name="Gilroy R."/>
            <person name="Ravi A."/>
            <person name="Getino M."/>
            <person name="Pursley I."/>
            <person name="Horton D.L."/>
            <person name="Alikhan N.F."/>
            <person name="Baker D."/>
            <person name="Gharbi K."/>
            <person name="Hall N."/>
            <person name="Watson M."/>
            <person name="Adriaenssens E.M."/>
            <person name="Foster-Nyarko E."/>
            <person name="Jarju S."/>
            <person name="Secka A."/>
            <person name="Antonio M."/>
            <person name="Oren A."/>
            <person name="Chaudhuri R.R."/>
            <person name="La Ragione R."/>
            <person name="Hildebrand F."/>
            <person name="Pallen M.J."/>
        </authorList>
    </citation>
    <scope>NUCLEOTIDE SEQUENCE</scope>
    <source>
        <strain evidence="11">ChiW17-6978</strain>
    </source>
</reference>
<dbReference type="GO" id="GO:0004152">
    <property type="term" value="F:dihydroorotate dehydrogenase activity"/>
    <property type="evidence" value="ECO:0007669"/>
    <property type="project" value="UniProtKB-UniRule"/>
</dbReference>
<feature type="binding site" evidence="9">
    <location>
        <begin position="44"/>
        <end position="45"/>
    </location>
    <ligand>
        <name>FMN</name>
        <dbReference type="ChEBI" id="CHEBI:58210"/>
    </ligand>
</feature>
<protein>
    <recommendedName>
        <fullName evidence="9">Dihydroorotate dehydrogenase</fullName>
        <shortName evidence="9">DHOD</shortName>
        <shortName evidence="9">DHODase</shortName>
        <shortName evidence="9">DHOdehase</shortName>
        <ecNumber evidence="9">1.3.-.-</ecNumber>
    </recommendedName>
</protein>
<comment type="caution">
    <text evidence="11">The sequence shown here is derived from an EMBL/GenBank/DDBJ whole genome shotgun (WGS) entry which is preliminary data.</text>
</comment>
<feature type="domain" description="Dihydroorotate dehydrogenase catalytic" evidence="10">
    <location>
        <begin position="5"/>
        <end position="286"/>
    </location>
</feature>
<keyword evidence="8 9" id="KW-0560">Oxidoreductase</keyword>
<evidence type="ECO:0000256" key="1">
    <source>
        <dbReference type="ARBA" id="ARBA00004496"/>
    </source>
</evidence>
<feature type="binding site" evidence="9">
    <location>
        <begin position="265"/>
        <end position="266"/>
    </location>
    <ligand>
        <name>FMN</name>
        <dbReference type="ChEBI" id="CHEBI:58210"/>
    </ligand>
</feature>
<evidence type="ECO:0000256" key="8">
    <source>
        <dbReference type="ARBA" id="ARBA00023002"/>
    </source>
</evidence>
<evidence type="ECO:0000259" key="10">
    <source>
        <dbReference type="Pfam" id="PF01180"/>
    </source>
</evidence>
<dbReference type="InterPro" id="IPR050074">
    <property type="entry name" value="DHO_dehydrogenase"/>
</dbReference>
<accession>A0A9D1GRK7</accession>
<dbReference type="InterPro" id="IPR049622">
    <property type="entry name" value="Dihydroorotate_DH_I"/>
</dbReference>
<evidence type="ECO:0000313" key="11">
    <source>
        <dbReference type="EMBL" id="HIT50485.1"/>
    </source>
</evidence>
<dbReference type="PANTHER" id="PTHR48109">
    <property type="entry name" value="DIHYDROOROTATE DEHYDROGENASE (QUINONE), MITOCHONDRIAL-RELATED"/>
    <property type="match status" value="1"/>
</dbReference>
<evidence type="ECO:0000256" key="5">
    <source>
        <dbReference type="ARBA" id="ARBA00022630"/>
    </source>
</evidence>
<comment type="similarity">
    <text evidence="3 9">Belongs to the dihydroorotate dehydrogenase family. Type 1 subfamily.</text>
</comment>
<evidence type="ECO:0000256" key="6">
    <source>
        <dbReference type="ARBA" id="ARBA00022643"/>
    </source>
</evidence>
<feature type="binding site" evidence="9">
    <location>
        <position position="127"/>
    </location>
    <ligand>
        <name>substrate</name>
    </ligand>
</feature>
<dbReference type="Proteomes" id="UP000886758">
    <property type="component" value="Unassembled WGS sequence"/>
</dbReference>
<keyword evidence="7 9" id="KW-0665">Pyrimidine biosynthesis</keyword>
<dbReference type="PROSITE" id="PS00912">
    <property type="entry name" value="DHODEHASE_2"/>
    <property type="match status" value="1"/>
</dbReference>
<feature type="binding site" evidence="9">
    <location>
        <position position="191"/>
    </location>
    <ligand>
        <name>FMN</name>
        <dbReference type="ChEBI" id="CHEBI:58210"/>
    </ligand>
</feature>
<dbReference type="InterPro" id="IPR013785">
    <property type="entry name" value="Aldolase_TIM"/>
</dbReference>
<keyword evidence="6 9" id="KW-0288">FMN</keyword>
<comment type="pathway">
    <text evidence="2 9">Pyrimidine metabolism; UMP biosynthesis via de novo pathway.</text>
</comment>
<dbReference type="NCBIfam" id="NF005574">
    <property type="entry name" value="PRK07259.1"/>
    <property type="match status" value="1"/>
</dbReference>
<dbReference type="CDD" id="cd04740">
    <property type="entry name" value="DHOD_1B_like"/>
    <property type="match status" value="1"/>
</dbReference>
<feature type="binding site" evidence="9">
    <location>
        <position position="165"/>
    </location>
    <ligand>
        <name>FMN</name>
        <dbReference type="ChEBI" id="CHEBI:58210"/>
    </ligand>
</feature>
<dbReference type="Gene3D" id="3.20.20.70">
    <property type="entry name" value="Aldolase class I"/>
    <property type="match status" value="1"/>
</dbReference>
<evidence type="ECO:0000313" key="12">
    <source>
        <dbReference type="Proteomes" id="UP000886758"/>
    </source>
</evidence>
<sequence length="302" mass="32758">MNTEITFLGKTFKNPVIPASGTFGFGYEFAKFYDINILGSIAIKGTTRTARYGNELPRIADCPAGLLNAIGLQNPGVEAVIHQELNELNRVYAGQVIANVGGHSLQEYVDTVVQFNTCEKVFAIELNISCPNVKEGGMAFGIDPLVAYNLVKQVRSVCQKPLIVKLSPNVTDIVQMAKAVEQAGADAISLINTMVGMRIDLKSGQPILSTRKGGYSGPGIYPIALRMVYDVSHAVRIPVIGMGGIQTAYDVLEMMYAGASLVMVGSQNLIDPYACKKIIEELPKVMNEFHIENLEDIIGRTK</sequence>
<feature type="binding site" evidence="9">
    <location>
        <begin position="68"/>
        <end position="72"/>
    </location>
    <ligand>
        <name>substrate</name>
    </ligand>
</feature>
<dbReference type="PROSITE" id="PS00911">
    <property type="entry name" value="DHODEHASE_1"/>
    <property type="match status" value="1"/>
</dbReference>
<dbReference type="InterPro" id="IPR001295">
    <property type="entry name" value="Dihydroorotate_DH_CS"/>
</dbReference>
<evidence type="ECO:0000256" key="4">
    <source>
        <dbReference type="ARBA" id="ARBA00022490"/>
    </source>
</evidence>
<organism evidence="11 12">
    <name type="scientific">Candidatus Pelethenecus faecipullorum</name>
    <dbReference type="NCBI Taxonomy" id="2840900"/>
    <lineage>
        <taxon>Bacteria</taxon>
        <taxon>Bacillati</taxon>
        <taxon>Mycoplasmatota</taxon>
        <taxon>Mollicutes</taxon>
        <taxon>Candidatus Pelethenecus</taxon>
    </lineage>
</organism>
<comment type="cofactor">
    <cofactor evidence="9">
        <name>FMN</name>
        <dbReference type="ChEBI" id="CHEBI:58210"/>
    </cofactor>
    <text evidence="9">Binds 1 FMN per subunit.</text>
</comment>
<evidence type="ECO:0000256" key="9">
    <source>
        <dbReference type="HAMAP-Rule" id="MF_00224"/>
    </source>
</evidence>
<evidence type="ECO:0000256" key="2">
    <source>
        <dbReference type="ARBA" id="ARBA00004725"/>
    </source>
</evidence>
<keyword evidence="5 9" id="KW-0285">Flavoprotein</keyword>
<dbReference type="EC" id="1.3.-.-" evidence="9"/>
<gene>
    <name evidence="9" type="primary">pyrD</name>
    <name evidence="11" type="ORF">IAD46_05600</name>
</gene>
<dbReference type="GO" id="GO:0005737">
    <property type="term" value="C:cytoplasm"/>
    <property type="evidence" value="ECO:0007669"/>
    <property type="project" value="UniProtKB-SubCell"/>
</dbReference>
<feature type="binding site" evidence="9">
    <location>
        <begin position="243"/>
        <end position="244"/>
    </location>
    <ligand>
        <name>FMN</name>
        <dbReference type="ChEBI" id="CHEBI:58210"/>
    </ligand>
</feature>
<dbReference type="SUPFAM" id="SSF51395">
    <property type="entry name" value="FMN-linked oxidoreductases"/>
    <property type="match status" value="1"/>
</dbReference>
<feature type="binding site" evidence="9">
    <location>
        <position position="217"/>
    </location>
    <ligand>
        <name>FMN</name>
        <dbReference type="ChEBI" id="CHEBI:58210"/>
    </ligand>
</feature>